<dbReference type="EC" id="6.1.1.1" evidence="1 8"/>
<dbReference type="Gene3D" id="3.40.50.620">
    <property type="entry name" value="HUPs"/>
    <property type="match status" value="1"/>
</dbReference>
<comment type="similarity">
    <text evidence="9">Belongs to the class-I aminoacyl-tRNA synthetase family.</text>
</comment>
<organism evidence="10 11">
    <name type="scientific">Mycoplasma wenyonii (strain Massachusetts)</name>
    <name type="common">Eperythrozoon wenyonii</name>
    <dbReference type="NCBI Taxonomy" id="1197325"/>
    <lineage>
        <taxon>Bacteria</taxon>
        <taxon>Bacillati</taxon>
        <taxon>Mycoplasmatota</taxon>
        <taxon>Mollicutes</taxon>
        <taxon>Mycoplasmataceae</taxon>
        <taxon>Mycoplasma</taxon>
    </lineage>
</organism>
<keyword evidence="11" id="KW-1185">Reference proteome</keyword>
<dbReference type="PANTHER" id="PTHR11766">
    <property type="entry name" value="TYROSYL-TRNA SYNTHETASE"/>
    <property type="match status" value="1"/>
</dbReference>
<proteinExistence type="inferred from homology"/>
<dbReference type="InterPro" id="IPR036986">
    <property type="entry name" value="S4_RNA-bd_sf"/>
</dbReference>
<dbReference type="STRING" id="1197325.WEN_00075"/>
<name>I6ZI38_MYCWM</name>
<dbReference type="InterPro" id="IPR014729">
    <property type="entry name" value="Rossmann-like_a/b/a_fold"/>
</dbReference>
<dbReference type="Gene3D" id="1.10.240.10">
    <property type="entry name" value="Tyrosyl-Transfer RNA Synthetase"/>
    <property type="match status" value="1"/>
</dbReference>
<evidence type="ECO:0000256" key="1">
    <source>
        <dbReference type="ARBA" id="ARBA00013160"/>
    </source>
</evidence>
<sequence>MKDIFYPTLQSFDFYSLAKKHNVGIQLGGQDQWGNITTGIEFIRRKQEGLTVGGFTIPLLTDSSGAKFGKSTKGALFLNSKLSPEYKVFQYFWNLSDQQLKQLANFVFSIPLEELESSPQELKQKVIRELFSLVYSPEKFERVQLLSTWLFDSERQSENYKWKREELELLQEEIVSYISSEPLNLSSILIQLGLSNSHSESKRLVEQERCIFCFGKKLTNHKEKLDSSLVQHSYFLIRKGEKEFGIYQLIN</sequence>
<dbReference type="InterPro" id="IPR002305">
    <property type="entry name" value="aa-tRNA-synth_Ic"/>
</dbReference>
<evidence type="ECO:0000256" key="8">
    <source>
        <dbReference type="NCBIfam" id="TIGR00234"/>
    </source>
</evidence>
<accession>I6ZI38</accession>
<gene>
    <name evidence="10" type="ordered locus">WEN_00075</name>
</gene>
<protein>
    <recommendedName>
        <fullName evidence="1 8">Tyrosine--tRNA ligase</fullName>
        <ecNumber evidence="1 8">6.1.1.1</ecNumber>
    </recommendedName>
</protein>
<dbReference type="GO" id="GO:0005829">
    <property type="term" value="C:cytosol"/>
    <property type="evidence" value="ECO:0007669"/>
    <property type="project" value="TreeGrafter"/>
</dbReference>
<dbReference type="Proteomes" id="UP000009005">
    <property type="component" value="Chromosome"/>
</dbReference>
<dbReference type="GO" id="GO:0004831">
    <property type="term" value="F:tyrosine-tRNA ligase activity"/>
    <property type="evidence" value="ECO:0007669"/>
    <property type="project" value="UniProtKB-UniRule"/>
</dbReference>
<keyword evidence="6 9" id="KW-0030">Aminoacyl-tRNA synthetase</keyword>
<keyword evidence="4 9" id="KW-0067">ATP-binding</keyword>
<dbReference type="Pfam" id="PF00579">
    <property type="entry name" value="tRNA-synt_1b"/>
    <property type="match status" value="1"/>
</dbReference>
<keyword evidence="3 9" id="KW-0547">Nucleotide-binding</keyword>
<dbReference type="PATRIC" id="fig|1197325.3.peg.17"/>
<evidence type="ECO:0000256" key="6">
    <source>
        <dbReference type="ARBA" id="ARBA00023146"/>
    </source>
</evidence>
<comment type="catalytic activity">
    <reaction evidence="7">
        <text>tRNA(Tyr) + L-tyrosine + ATP = L-tyrosyl-tRNA(Tyr) + AMP + diphosphate + H(+)</text>
        <dbReference type="Rhea" id="RHEA:10220"/>
        <dbReference type="Rhea" id="RHEA-COMP:9706"/>
        <dbReference type="Rhea" id="RHEA-COMP:9707"/>
        <dbReference type="ChEBI" id="CHEBI:15378"/>
        <dbReference type="ChEBI" id="CHEBI:30616"/>
        <dbReference type="ChEBI" id="CHEBI:33019"/>
        <dbReference type="ChEBI" id="CHEBI:58315"/>
        <dbReference type="ChEBI" id="CHEBI:78442"/>
        <dbReference type="ChEBI" id="CHEBI:78536"/>
        <dbReference type="ChEBI" id="CHEBI:456215"/>
        <dbReference type="EC" id="6.1.1.1"/>
    </reaction>
</comment>
<keyword evidence="5 9" id="KW-0648">Protein biosynthesis</keyword>
<dbReference type="EMBL" id="CP003703">
    <property type="protein sequence ID" value="AFN64825.1"/>
    <property type="molecule type" value="Genomic_DNA"/>
</dbReference>
<dbReference type="InterPro" id="IPR002307">
    <property type="entry name" value="Tyr-tRNA-ligase"/>
</dbReference>
<dbReference type="PANTHER" id="PTHR11766:SF0">
    <property type="entry name" value="TYROSINE--TRNA LIGASE, MITOCHONDRIAL"/>
    <property type="match status" value="1"/>
</dbReference>
<dbReference type="NCBIfam" id="TIGR00234">
    <property type="entry name" value="tyrS"/>
    <property type="match status" value="1"/>
</dbReference>
<dbReference type="InterPro" id="IPR024088">
    <property type="entry name" value="Tyr-tRNA-ligase_bac-type"/>
</dbReference>
<evidence type="ECO:0000256" key="9">
    <source>
        <dbReference type="RuleBase" id="RU363036"/>
    </source>
</evidence>
<reference evidence="10 11" key="1">
    <citation type="journal article" date="2012" name="J. Bacteriol.">
        <title>Complete genome sequence of Mycoplasma wenyonii strain Massachusetts.</title>
        <authorList>
            <person name="Dos Santos A.P."/>
            <person name="Guimaraes A.M."/>
            <person name="do Nascimento N.C."/>
            <person name="Sanmiguel P.J."/>
            <person name="Messick J.B."/>
        </authorList>
    </citation>
    <scope>NUCLEOTIDE SEQUENCE [LARGE SCALE GENOMIC DNA]</scope>
    <source>
        <strain evidence="10 11">Massachusetts</strain>
    </source>
</reference>
<evidence type="ECO:0000313" key="11">
    <source>
        <dbReference type="Proteomes" id="UP000009005"/>
    </source>
</evidence>
<evidence type="ECO:0000256" key="3">
    <source>
        <dbReference type="ARBA" id="ARBA00022741"/>
    </source>
</evidence>
<evidence type="ECO:0000256" key="2">
    <source>
        <dbReference type="ARBA" id="ARBA00022598"/>
    </source>
</evidence>
<dbReference type="HOGENOM" id="CLU_1106209_0_0_14"/>
<evidence type="ECO:0000256" key="4">
    <source>
        <dbReference type="ARBA" id="ARBA00022840"/>
    </source>
</evidence>
<dbReference type="KEGG" id="mwe:WEN_00075"/>
<evidence type="ECO:0000256" key="7">
    <source>
        <dbReference type="ARBA" id="ARBA00048248"/>
    </source>
</evidence>
<keyword evidence="2 9" id="KW-0436">Ligase</keyword>
<dbReference type="PRINTS" id="PR01040">
    <property type="entry name" value="TRNASYNTHTYR"/>
</dbReference>
<dbReference type="GO" id="GO:0005524">
    <property type="term" value="F:ATP binding"/>
    <property type="evidence" value="ECO:0007669"/>
    <property type="project" value="UniProtKB-KW"/>
</dbReference>
<evidence type="ECO:0000256" key="5">
    <source>
        <dbReference type="ARBA" id="ARBA00022917"/>
    </source>
</evidence>
<dbReference type="GO" id="GO:0003723">
    <property type="term" value="F:RNA binding"/>
    <property type="evidence" value="ECO:0007669"/>
    <property type="project" value="InterPro"/>
</dbReference>
<evidence type="ECO:0000313" key="10">
    <source>
        <dbReference type="EMBL" id="AFN64825.1"/>
    </source>
</evidence>
<dbReference type="Gene3D" id="3.10.290.10">
    <property type="entry name" value="RNA-binding S4 domain"/>
    <property type="match status" value="1"/>
</dbReference>
<dbReference type="GO" id="GO:0006437">
    <property type="term" value="P:tyrosyl-tRNA aminoacylation"/>
    <property type="evidence" value="ECO:0007669"/>
    <property type="project" value="UniProtKB-UniRule"/>
</dbReference>
<dbReference type="SUPFAM" id="SSF52374">
    <property type="entry name" value="Nucleotidylyl transferase"/>
    <property type="match status" value="1"/>
</dbReference>
<dbReference type="AlphaFoldDB" id="I6ZI38"/>